<evidence type="ECO:0000256" key="6">
    <source>
        <dbReference type="HAMAP-Rule" id="MF_01358"/>
    </source>
</evidence>
<keyword evidence="5 6" id="KW-0520">NAD</keyword>
<keyword evidence="2 6" id="KW-0813">Transport</keyword>
<dbReference type="InterPro" id="IPR029014">
    <property type="entry name" value="NiFe-Hase_large"/>
</dbReference>
<dbReference type="NCBIfam" id="TIGR01962">
    <property type="entry name" value="NuoD"/>
    <property type="match status" value="1"/>
</dbReference>
<feature type="region of interest" description="Disordered" evidence="8">
    <location>
        <begin position="1"/>
        <end position="25"/>
    </location>
</feature>
<evidence type="ECO:0000256" key="3">
    <source>
        <dbReference type="ARBA" id="ARBA00022719"/>
    </source>
</evidence>
<comment type="caution">
    <text evidence="10">The sequence shown here is derived from an EMBL/GenBank/DDBJ whole genome shotgun (WGS) entry which is preliminary data.</text>
</comment>
<reference evidence="10" key="2">
    <citation type="submission" date="2020-09" db="EMBL/GenBank/DDBJ databases">
        <authorList>
            <person name="Sun Q."/>
            <person name="Zhou Y."/>
        </authorList>
    </citation>
    <scope>NUCLEOTIDE SEQUENCE</scope>
    <source>
        <strain evidence="10">CGMCC 1.14988</strain>
    </source>
</reference>
<dbReference type="GO" id="GO:0005886">
    <property type="term" value="C:plasma membrane"/>
    <property type="evidence" value="ECO:0007669"/>
    <property type="project" value="UniProtKB-SubCell"/>
</dbReference>
<keyword evidence="3 6" id="KW-0874">Quinone</keyword>
<accession>A0A8J3A9Q2</accession>
<organism evidence="10 11">
    <name type="scientific">Egicoccus halophilus</name>
    <dbReference type="NCBI Taxonomy" id="1670830"/>
    <lineage>
        <taxon>Bacteria</taxon>
        <taxon>Bacillati</taxon>
        <taxon>Actinomycetota</taxon>
        <taxon>Nitriliruptoria</taxon>
        <taxon>Egicoccales</taxon>
        <taxon>Egicoccaceae</taxon>
        <taxon>Egicoccus</taxon>
    </lineage>
</organism>
<dbReference type="GO" id="GO:0050136">
    <property type="term" value="F:NADH dehydrogenase (quinone) (non-electrogenic) activity"/>
    <property type="evidence" value="ECO:0007669"/>
    <property type="project" value="UniProtKB-UniRule"/>
</dbReference>
<evidence type="ECO:0000256" key="4">
    <source>
        <dbReference type="ARBA" id="ARBA00022967"/>
    </source>
</evidence>
<evidence type="ECO:0000256" key="8">
    <source>
        <dbReference type="SAM" id="MobiDB-lite"/>
    </source>
</evidence>
<comment type="catalytic activity">
    <reaction evidence="6">
        <text>a quinone + NADH + 5 H(+)(in) = a quinol + NAD(+) + 4 H(+)(out)</text>
        <dbReference type="Rhea" id="RHEA:57888"/>
        <dbReference type="ChEBI" id="CHEBI:15378"/>
        <dbReference type="ChEBI" id="CHEBI:24646"/>
        <dbReference type="ChEBI" id="CHEBI:57540"/>
        <dbReference type="ChEBI" id="CHEBI:57945"/>
        <dbReference type="ChEBI" id="CHEBI:132124"/>
    </reaction>
</comment>
<comment type="subcellular location">
    <subcellularLocation>
        <location evidence="6">Cell membrane</location>
        <topology evidence="6">Peripheral membrane protein</topology>
        <orientation evidence="6">Cytoplasmic side</orientation>
    </subcellularLocation>
</comment>
<dbReference type="OrthoDB" id="9801496at2"/>
<dbReference type="RefSeq" id="WP_130648511.1">
    <property type="nucleotide sequence ID" value="NZ_BMHA01000005.1"/>
</dbReference>
<comment type="function">
    <text evidence="6">NDH-1 shuttles electrons from NADH, via FMN and iron-sulfur (Fe-S) centers, to quinones in the respiratory chain. The immediate electron acceptor for the enzyme in this species is believed to be a menaquinone. Couples the redox reaction to proton translocation (for every two electrons transferred, four hydrogen ions are translocated across the cytoplasmic membrane), and thus conserves the redox energy in a proton gradient.</text>
</comment>
<keyword evidence="11" id="KW-1185">Reference proteome</keyword>
<dbReference type="EMBL" id="BMHA01000005">
    <property type="protein sequence ID" value="GGI05721.1"/>
    <property type="molecule type" value="Genomic_DNA"/>
</dbReference>
<name>A0A8J3A9Q2_9ACTN</name>
<dbReference type="EC" id="7.1.1.-" evidence="6"/>
<feature type="domain" description="NADH-quinone oxidoreductase subunit D" evidence="9">
    <location>
        <begin position="161"/>
        <end position="446"/>
    </location>
</feature>
<comment type="similarity">
    <text evidence="1 6 7">Belongs to the complex I 49 kDa subunit family.</text>
</comment>
<keyword evidence="4 6" id="KW-1278">Translocase</keyword>
<keyword evidence="6" id="KW-0472">Membrane</keyword>
<feature type="compositionally biased region" description="Polar residues" evidence="8">
    <location>
        <begin position="1"/>
        <end position="10"/>
    </location>
</feature>
<dbReference type="SUPFAM" id="SSF56762">
    <property type="entry name" value="HydB/Nqo4-like"/>
    <property type="match status" value="1"/>
</dbReference>
<dbReference type="Gene3D" id="1.10.645.10">
    <property type="entry name" value="Cytochrome-c3 Hydrogenase, chain B"/>
    <property type="match status" value="1"/>
</dbReference>
<dbReference type="GO" id="GO:0051287">
    <property type="term" value="F:NAD binding"/>
    <property type="evidence" value="ECO:0007669"/>
    <property type="project" value="InterPro"/>
</dbReference>
<dbReference type="InterPro" id="IPR001135">
    <property type="entry name" value="NADH_Q_OxRdtase_suD"/>
</dbReference>
<evidence type="ECO:0000256" key="7">
    <source>
        <dbReference type="RuleBase" id="RU003685"/>
    </source>
</evidence>
<dbReference type="InterPro" id="IPR022885">
    <property type="entry name" value="NDH1_su_D/H"/>
</dbReference>
<sequence>MSIDQHSTEPASAEVPATGTSADDPNELFVEGADWETVVDAIEDDTLTVNMGPQHPSTHGVLRLVLELDGETVLRVSPIIGYLHTGIEKNAEYRTWVQGSTFVTRMDYVAPLFNEWVYCMGVERLLDVQVPERAQAVRVILSEFNRISSHLVWVATGGMELGATTVMTNGFGAREHILDLFESQSGLRMNHAYYRPGGLAQDVTDDFVERCESLLRYLPGKIGELEDLLTHNPIFVDRTQGIGVLTGEEALAFGVTGPMLRAAGVPHDLRKAQPHSGYEQYDFAVPTETAGDSYARYLVRIAEMRESMKIIRQALDTLPGGEVMVSDKKIRWPSQQALGPDGSGNDPEYIRHIMGESMESLINHFKLVTQGFTVPAGQVYIATESPRGELGCALTSNGTNKPYRLHLRDSSFVGLQAMDHMSRGHSISDVIVVVASLDPVMGGCDR</sequence>
<dbReference type="AlphaFoldDB" id="A0A8J3A9Q2"/>
<comment type="subunit">
    <text evidence="6">NDH-1 is composed of 14 different subunits. Subunits NuoB, C, D, E, F, and G constitute the peripheral sector of the complex.</text>
</comment>
<dbReference type="HAMAP" id="MF_01358">
    <property type="entry name" value="NDH1_NuoD"/>
    <property type="match status" value="1"/>
</dbReference>
<gene>
    <name evidence="10" type="primary">nuoD2</name>
    <name evidence="6" type="synonym">nuoD</name>
    <name evidence="10" type="ORF">GCM10011354_15500</name>
</gene>
<evidence type="ECO:0000256" key="1">
    <source>
        <dbReference type="ARBA" id="ARBA00005769"/>
    </source>
</evidence>
<proteinExistence type="inferred from homology"/>
<dbReference type="Proteomes" id="UP000650511">
    <property type="component" value="Unassembled WGS sequence"/>
</dbReference>
<dbReference type="GO" id="GO:0048038">
    <property type="term" value="F:quinone binding"/>
    <property type="evidence" value="ECO:0007669"/>
    <property type="project" value="UniProtKB-KW"/>
</dbReference>
<evidence type="ECO:0000256" key="5">
    <source>
        <dbReference type="ARBA" id="ARBA00023027"/>
    </source>
</evidence>
<evidence type="ECO:0000313" key="11">
    <source>
        <dbReference type="Proteomes" id="UP000650511"/>
    </source>
</evidence>
<dbReference type="Pfam" id="PF00346">
    <property type="entry name" value="Complex1_49kDa"/>
    <property type="match status" value="1"/>
</dbReference>
<evidence type="ECO:0000313" key="10">
    <source>
        <dbReference type="EMBL" id="GGI05721.1"/>
    </source>
</evidence>
<dbReference type="PANTHER" id="PTHR11993:SF10">
    <property type="entry name" value="NADH DEHYDROGENASE [UBIQUINONE] IRON-SULFUR PROTEIN 2, MITOCHONDRIAL"/>
    <property type="match status" value="1"/>
</dbReference>
<dbReference type="InterPro" id="IPR014029">
    <property type="entry name" value="NADH_UbQ_OxRdtase_49kDa_CS"/>
</dbReference>
<dbReference type="NCBIfam" id="NF004739">
    <property type="entry name" value="PRK06075.1"/>
    <property type="match status" value="1"/>
</dbReference>
<evidence type="ECO:0000259" key="9">
    <source>
        <dbReference type="Pfam" id="PF00346"/>
    </source>
</evidence>
<keyword evidence="6" id="KW-1003">Cell membrane</keyword>
<dbReference type="PROSITE" id="PS00535">
    <property type="entry name" value="COMPLEX1_49K"/>
    <property type="match status" value="1"/>
</dbReference>
<evidence type="ECO:0000256" key="2">
    <source>
        <dbReference type="ARBA" id="ARBA00022448"/>
    </source>
</evidence>
<reference evidence="10" key="1">
    <citation type="journal article" date="2014" name="Int. J. Syst. Evol. Microbiol.">
        <title>Complete genome sequence of Corynebacterium casei LMG S-19264T (=DSM 44701T), isolated from a smear-ripened cheese.</title>
        <authorList>
            <consortium name="US DOE Joint Genome Institute (JGI-PGF)"/>
            <person name="Walter F."/>
            <person name="Albersmeier A."/>
            <person name="Kalinowski J."/>
            <person name="Ruckert C."/>
        </authorList>
    </citation>
    <scope>NUCLEOTIDE SEQUENCE</scope>
    <source>
        <strain evidence="10">CGMCC 1.14988</strain>
    </source>
</reference>
<protein>
    <recommendedName>
        <fullName evidence="6">NADH-quinone oxidoreductase subunit D</fullName>
        <ecNumber evidence="6">7.1.1.-</ecNumber>
    </recommendedName>
    <alternativeName>
        <fullName evidence="6">NADH dehydrogenase I subunit D</fullName>
    </alternativeName>
    <alternativeName>
        <fullName evidence="6">NDH-1 subunit D</fullName>
    </alternativeName>
</protein>
<dbReference type="PANTHER" id="PTHR11993">
    <property type="entry name" value="NADH-UBIQUINONE OXIDOREDUCTASE 49 KDA SUBUNIT"/>
    <property type="match status" value="1"/>
</dbReference>